<sequence length="119" mass="13606">MDTDQAVFYLLSENHYALDIIRHPENSNRACQDPRDPKILCLRIGLIQESKSPPYLVSFVRRDHSDVNDDDEDEGGDGEINEEKLGFPLISEGLRQCVVLLKPDLYPDPYLVALPDPRR</sequence>
<accession>A0A8H5Y539</accession>
<protein>
    <submittedName>
        <fullName evidence="2">Serine threonine kinase</fullName>
    </submittedName>
</protein>
<dbReference type="GO" id="GO:0016301">
    <property type="term" value="F:kinase activity"/>
    <property type="evidence" value="ECO:0007669"/>
    <property type="project" value="UniProtKB-KW"/>
</dbReference>
<dbReference type="AlphaFoldDB" id="A0A8H5Y539"/>
<evidence type="ECO:0000256" key="1">
    <source>
        <dbReference type="SAM" id="MobiDB-lite"/>
    </source>
</evidence>
<dbReference type="Proteomes" id="UP000532311">
    <property type="component" value="Unassembled WGS sequence"/>
</dbReference>
<organism evidence="2 3">
    <name type="scientific">Fusarium globosum</name>
    <dbReference type="NCBI Taxonomy" id="78864"/>
    <lineage>
        <taxon>Eukaryota</taxon>
        <taxon>Fungi</taxon>
        <taxon>Dikarya</taxon>
        <taxon>Ascomycota</taxon>
        <taxon>Pezizomycotina</taxon>
        <taxon>Sordariomycetes</taxon>
        <taxon>Hypocreomycetidae</taxon>
        <taxon>Hypocreales</taxon>
        <taxon>Nectriaceae</taxon>
        <taxon>Fusarium</taxon>
        <taxon>Fusarium fujikuroi species complex</taxon>
    </lineage>
</organism>
<name>A0A8H5Y539_9HYPO</name>
<feature type="region of interest" description="Disordered" evidence="1">
    <location>
        <begin position="62"/>
        <end position="82"/>
    </location>
</feature>
<evidence type="ECO:0000313" key="2">
    <source>
        <dbReference type="EMBL" id="KAF5706085.1"/>
    </source>
</evidence>
<proteinExistence type="predicted"/>
<comment type="caution">
    <text evidence="2">The sequence shown here is derived from an EMBL/GenBank/DDBJ whole genome shotgun (WGS) entry which is preliminary data.</text>
</comment>
<feature type="compositionally biased region" description="Acidic residues" evidence="1">
    <location>
        <begin position="68"/>
        <end position="80"/>
    </location>
</feature>
<keyword evidence="3" id="KW-1185">Reference proteome</keyword>
<evidence type="ECO:0000313" key="3">
    <source>
        <dbReference type="Proteomes" id="UP000532311"/>
    </source>
</evidence>
<gene>
    <name evidence="2" type="ORF">FGLOB1_7600</name>
</gene>
<keyword evidence="2" id="KW-0418">Kinase</keyword>
<reference evidence="2 3" key="1">
    <citation type="submission" date="2020-05" db="EMBL/GenBank/DDBJ databases">
        <title>Identification and distribution of gene clusters putatively required for synthesis of sphingolipid metabolism inhibitors in phylogenetically diverse species of the filamentous fungus Fusarium.</title>
        <authorList>
            <person name="Kim H.-S."/>
            <person name="Busman M."/>
            <person name="Brown D.W."/>
            <person name="Divon H."/>
            <person name="Uhlig S."/>
            <person name="Proctor R.H."/>
        </authorList>
    </citation>
    <scope>NUCLEOTIDE SEQUENCE [LARGE SCALE GENOMIC DNA]</scope>
    <source>
        <strain evidence="2 3">NRRL 26131</strain>
    </source>
</reference>
<keyword evidence="2" id="KW-0808">Transferase</keyword>
<dbReference type="EMBL" id="JAAQPF010000330">
    <property type="protein sequence ID" value="KAF5706085.1"/>
    <property type="molecule type" value="Genomic_DNA"/>
</dbReference>